<keyword evidence="3" id="KW-0597">Phosphoprotein</keyword>
<dbReference type="SUPFAM" id="SSF47384">
    <property type="entry name" value="Homodimeric domain of signal transducing histidine kinase"/>
    <property type="match status" value="1"/>
</dbReference>
<dbReference type="Proteomes" id="UP000181981">
    <property type="component" value="Unassembled WGS sequence"/>
</dbReference>
<keyword evidence="8" id="KW-1133">Transmembrane helix</keyword>
<evidence type="ECO:0000313" key="11">
    <source>
        <dbReference type="EMBL" id="SET90676.1"/>
    </source>
</evidence>
<evidence type="ECO:0000256" key="2">
    <source>
        <dbReference type="ARBA" id="ARBA00012438"/>
    </source>
</evidence>
<dbReference type="SUPFAM" id="SSF55874">
    <property type="entry name" value="ATPase domain of HSP90 chaperone/DNA topoisomerase II/histidine kinase"/>
    <property type="match status" value="1"/>
</dbReference>
<gene>
    <name evidence="10" type="ORF">FH5T_21795</name>
    <name evidence="11" type="ORF">SAMN05444285_12825</name>
</gene>
<dbReference type="EMBL" id="CP007451">
    <property type="protein sequence ID" value="AHW62437.1"/>
    <property type="molecule type" value="Genomic_DNA"/>
</dbReference>
<evidence type="ECO:0000256" key="4">
    <source>
        <dbReference type="ARBA" id="ARBA00022679"/>
    </source>
</evidence>
<reference evidence="10 12" key="1">
    <citation type="submission" date="2014-03" db="EMBL/GenBank/DDBJ databases">
        <title>Complete genome sequence of a deeply braunched marine Bacteroidia bacterium Draconibacterium orientale type strain FH5T.</title>
        <authorList>
            <person name="Li X."/>
            <person name="Wang X."/>
            <person name="Xie Z."/>
            <person name="Du Z."/>
            <person name="Chen G."/>
        </authorList>
    </citation>
    <scope>NUCLEOTIDE SEQUENCE [LARGE SCALE GENOMIC DNA]</scope>
    <source>
        <strain evidence="10 12">FH5</strain>
    </source>
</reference>
<evidence type="ECO:0000259" key="9">
    <source>
        <dbReference type="PROSITE" id="PS50109"/>
    </source>
</evidence>
<keyword evidence="4" id="KW-0808">Transferase</keyword>
<dbReference type="Gene3D" id="3.30.450.20">
    <property type="entry name" value="PAS domain"/>
    <property type="match status" value="1"/>
</dbReference>
<reference evidence="11 13" key="2">
    <citation type="submission" date="2016-10" db="EMBL/GenBank/DDBJ databases">
        <authorList>
            <person name="de Groot N.N."/>
        </authorList>
    </citation>
    <scope>NUCLEOTIDE SEQUENCE [LARGE SCALE GENOMIC DNA]</scope>
    <source>
        <strain evidence="11 13">DSM 25947</strain>
    </source>
</reference>
<dbReference type="SUPFAM" id="SSF55785">
    <property type="entry name" value="PYP-like sensor domain (PAS domain)"/>
    <property type="match status" value="1"/>
</dbReference>
<dbReference type="Gene3D" id="1.10.287.130">
    <property type="match status" value="1"/>
</dbReference>
<dbReference type="NCBIfam" id="TIGR00229">
    <property type="entry name" value="sensory_box"/>
    <property type="match status" value="1"/>
</dbReference>
<dbReference type="InterPro" id="IPR036890">
    <property type="entry name" value="HATPase_C_sf"/>
</dbReference>
<evidence type="ECO:0000256" key="7">
    <source>
        <dbReference type="SAM" id="Coils"/>
    </source>
</evidence>
<dbReference type="InterPro" id="IPR035965">
    <property type="entry name" value="PAS-like_dom_sf"/>
</dbReference>
<dbReference type="PANTHER" id="PTHR43711:SF31">
    <property type="entry name" value="HISTIDINE KINASE"/>
    <property type="match status" value="1"/>
</dbReference>
<dbReference type="Pfam" id="PF02518">
    <property type="entry name" value="HATPase_c"/>
    <property type="match status" value="1"/>
</dbReference>
<dbReference type="InterPro" id="IPR000014">
    <property type="entry name" value="PAS"/>
</dbReference>
<dbReference type="PROSITE" id="PS50109">
    <property type="entry name" value="HIS_KIN"/>
    <property type="match status" value="1"/>
</dbReference>
<accession>X5DP54</accession>
<evidence type="ECO:0000313" key="13">
    <source>
        <dbReference type="Proteomes" id="UP000181981"/>
    </source>
</evidence>
<dbReference type="GO" id="GO:0000155">
    <property type="term" value="F:phosphorelay sensor kinase activity"/>
    <property type="evidence" value="ECO:0007669"/>
    <property type="project" value="InterPro"/>
</dbReference>
<keyword evidence="8" id="KW-0812">Transmembrane</keyword>
<name>X5DP54_9BACT</name>
<proteinExistence type="predicted"/>
<dbReference type="InterPro" id="IPR036097">
    <property type="entry name" value="HisK_dim/P_sf"/>
</dbReference>
<feature type="domain" description="Histidine kinase" evidence="9">
    <location>
        <begin position="464"/>
        <end position="684"/>
    </location>
</feature>
<feature type="transmembrane region" description="Helical" evidence="8">
    <location>
        <begin position="134"/>
        <end position="153"/>
    </location>
</feature>
<evidence type="ECO:0000313" key="10">
    <source>
        <dbReference type="EMBL" id="AHW62437.1"/>
    </source>
</evidence>
<evidence type="ECO:0000256" key="3">
    <source>
        <dbReference type="ARBA" id="ARBA00022553"/>
    </source>
</evidence>
<feature type="transmembrane region" description="Helical" evidence="8">
    <location>
        <begin position="56"/>
        <end position="74"/>
    </location>
</feature>
<feature type="transmembrane region" description="Helical" evidence="8">
    <location>
        <begin position="165"/>
        <end position="183"/>
    </location>
</feature>
<feature type="transmembrane region" description="Helical" evidence="8">
    <location>
        <begin position="81"/>
        <end position="98"/>
    </location>
</feature>
<evidence type="ECO:0000256" key="6">
    <source>
        <dbReference type="ARBA" id="ARBA00023012"/>
    </source>
</evidence>
<dbReference type="InterPro" id="IPR003661">
    <property type="entry name" value="HisK_dim/P_dom"/>
</dbReference>
<evidence type="ECO:0000256" key="5">
    <source>
        <dbReference type="ARBA" id="ARBA00022777"/>
    </source>
</evidence>
<protein>
    <recommendedName>
        <fullName evidence="2">histidine kinase</fullName>
        <ecNumber evidence="2">2.7.13.3</ecNumber>
    </recommendedName>
</protein>
<evidence type="ECO:0000256" key="8">
    <source>
        <dbReference type="SAM" id="Phobius"/>
    </source>
</evidence>
<dbReference type="SMART" id="SM00387">
    <property type="entry name" value="HATPase_c"/>
    <property type="match status" value="1"/>
</dbReference>
<dbReference type="Gene3D" id="3.30.565.10">
    <property type="entry name" value="Histidine kinase-like ATPase, C-terminal domain"/>
    <property type="match status" value="1"/>
</dbReference>
<keyword evidence="5" id="KW-0418">Kinase</keyword>
<organism evidence="11 13">
    <name type="scientific">Draconibacterium orientale</name>
    <dbReference type="NCBI Taxonomy" id="1168034"/>
    <lineage>
        <taxon>Bacteria</taxon>
        <taxon>Pseudomonadati</taxon>
        <taxon>Bacteroidota</taxon>
        <taxon>Bacteroidia</taxon>
        <taxon>Marinilabiliales</taxon>
        <taxon>Prolixibacteraceae</taxon>
        <taxon>Draconibacterium</taxon>
    </lineage>
</organism>
<dbReference type="STRING" id="1168034.FH5T_21795"/>
<feature type="transmembrane region" description="Helical" evidence="8">
    <location>
        <begin position="25"/>
        <end position="44"/>
    </location>
</feature>
<dbReference type="eggNOG" id="COG2205">
    <property type="taxonomic scope" value="Bacteria"/>
</dbReference>
<dbReference type="InterPro" id="IPR013656">
    <property type="entry name" value="PAS_4"/>
</dbReference>
<evidence type="ECO:0000256" key="1">
    <source>
        <dbReference type="ARBA" id="ARBA00000085"/>
    </source>
</evidence>
<dbReference type="CDD" id="cd00082">
    <property type="entry name" value="HisKA"/>
    <property type="match status" value="1"/>
</dbReference>
<feature type="transmembrane region" description="Helical" evidence="8">
    <location>
        <begin position="110"/>
        <end position="127"/>
    </location>
</feature>
<dbReference type="InterPro" id="IPR050736">
    <property type="entry name" value="Sensor_HK_Regulatory"/>
</dbReference>
<keyword evidence="6" id="KW-0902">Two-component regulatory system</keyword>
<dbReference type="Pfam" id="PF00512">
    <property type="entry name" value="HisKA"/>
    <property type="match status" value="1"/>
</dbReference>
<dbReference type="SMART" id="SM00388">
    <property type="entry name" value="HisKA"/>
    <property type="match status" value="1"/>
</dbReference>
<feature type="coiled-coil region" evidence="7">
    <location>
        <begin position="184"/>
        <end position="211"/>
    </location>
</feature>
<dbReference type="InterPro" id="IPR004358">
    <property type="entry name" value="Sig_transdc_His_kin-like_C"/>
</dbReference>
<dbReference type="HOGENOM" id="CLU_397268_0_0_10"/>
<dbReference type="PANTHER" id="PTHR43711">
    <property type="entry name" value="TWO-COMPONENT HISTIDINE KINASE"/>
    <property type="match status" value="1"/>
</dbReference>
<dbReference type="EMBL" id="FOHT01000028">
    <property type="protein sequence ID" value="SET90676.1"/>
    <property type="molecule type" value="Genomic_DNA"/>
</dbReference>
<dbReference type="EC" id="2.7.13.3" evidence="2"/>
<evidence type="ECO:0000313" key="12">
    <source>
        <dbReference type="Proteomes" id="UP000023772"/>
    </source>
</evidence>
<comment type="catalytic activity">
    <reaction evidence="1">
        <text>ATP + protein L-histidine = ADP + protein N-phospho-L-histidine.</text>
        <dbReference type="EC" id="2.7.13.3"/>
    </reaction>
</comment>
<dbReference type="KEGG" id="dori:FH5T_21795"/>
<dbReference type="InterPro" id="IPR003594">
    <property type="entry name" value="HATPase_dom"/>
</dbReference>
<sequence>MLKRIYKILAERFWAAKTDHEKRQLFQLLLFWEVAGVLSLFLSIRELILAAPKSDLVSYLLLLSVSILGIVCTFNAKKNCATNVIFSLPVFIYAFYISDLTQHAPLIETVHLSVWWLMAGLVFLYYFSLMETRVIIYFFVSLALICFHLLKAGHLSDAFTYFDPFASNPVLIFTAFFLATFYLRKKLITNIEVLTEEINSKNEAIHRVLQNTSFLISRLRALRDEDGNITNLVVEKINNAFEAAFKRNLYEVQEQEAEYVFDLIFKGRFDVNKTVLFNKKSVTEFYADTLDKWFKIHVLNPSYNSYYLVFEDITKTKKQLADLEASKRRYKVLLEAIPDIFFVIDKDGIYEDFVIKEGNLFKIEDSNIIGSSIFNAGFPDKLAHKIYSCIQHCIKNDTIESIEYSLNTPNGTFMFEMRLAKLNANAVISVARDITKRKTAEFGLEKALVKAEESDRLKSAFLANLSHEIRTPMNIISNFTRMLADDSLDGLERLELTEAITQNGQQLLNMIDNTVHLAKIETENIPVHATFSKINPLLREIYNAYFAELPDSKDIRISLKTDVATPEFGFSTDPQLLKEAMTILVDNAVKYTLSGQVTFGFEMVRNDFVKFYVADTGIGIPEEDYEHIFSRFYRVQNKINQTTSGSGIGLPIAQHYVTLLGGELEFESKVDKGSNFWFMLPFSDGRGYMKIVS</sequence>
<keyword evidence="7" id="KW-0175">Coiled coil</keyword>
<dbReference type="InterPro" id="IPR005467">
    <property type="entry name" value="His_kinase_dom"/>
</dbReference>
<dbReference type="Pfam" id="PF08448">
    <property type="entry name" value="PAS_4"/>
    <property type="match status" value="1"/>
</dbReference>
<dbReference type="AlphaFoldDB" id="X5DP54"/>
<dbReference type="PRINTS" id="PR00344">
    <property type="entry name" value="BCTRLSENSOR"/>
</dbReference>
<keyword evidence="8" id="KW-0472">Membrane</keyword>
<keyword evidence="12" id="KW-1185">Reference proteome</keyword>
<dbReference type="Proteomes" id="UP000023772">
    <property type="component" value="Chromosome"/>
</dbReference>